<sequence length="239" mass="25461">MIRFRLLARWAVCRQPCQSTVVNSSDSVVLIEERVISIVFTSATAALLSRSPTVNFGSKATWMRRCCACSSCSSPSSVELCSSNSENPEKLPMSNRCGAEQQLLLRATSAADLPYESFSSISTLWRSSKATKESVPCWAATLSAVAPSAQRAFGSAPFSSRRSATLVCDLQAETINAVRPSLSRRSTEAPDSSNSCTVYSSPTQAATCNGPLPCVSTTSTSALYWSSVPMQLTCPAKAA</sequence>
<dbReference type="OrthoDB" id="5918248at2759"/>
<proteinExistence type="predicted"/>
<reference evidence="1 2" key="1">
    <citation type="submission" date="2015-01" db="EMBL/GenBank/DDBJ databases">
        <title>Evolution of Trichinella species and genotypes.</title>
        <authorList>
            <person name="Korhonen P.K."/>
            <person name="Edoardo P."/>
            <person name="Giuseppe L.R."/>
            <person name="Gasser R.B."/>
        </authorList>
    </citation>
    <scope>NUCLEOTIDE SEQUENCE [LARGE SCALE GENOMIC DNA]</scope>
    <source>
        <strain evidence="1">ISS37</strain>
    </source>
</reference>
<dbReference type="Proteomes" id="UP000054630">
    <property type="component" value="Unassembled WGS sequence"/>
</dbReference>
<protein>
    <submittedName>
        <fullName evidence="1">Uncharacterized protein</fullName>
    </submittedName>
</protein>
<dbReference type="AlphaFoldDB" id="A0A0V0SLE7"/>
<organism evidence="1 2">
    <name type="scientific">Trichinella nelsoni</name>
    <dbReference type="NCBI Taxonomy" id="6336"/>
    <lineage>
        <taxon>Eukaryota</taxon>
        <taxon>Metazoa</taxon>
        <taxon>Ecdysozoa</taxon>
        <taxon>Nematoda</taxon>
        <taxon>Enoplea</taxon>
        <taxon>Dorylaimia</taxon>
        <taxon>Trichinellida</taxon>
        <taxon>Trichinellidae</taxon>
        <taxon>Trichinella</taxon>
    </lineage>
</organism>
<dbReference type="EMBL" id="JYDL01000002">
    <property type="protein sequence ID" value="KRX27630.1"/>
    <property type="molecule type" value="Genomic_DNA"/>
</dbReference>
<accession>A0A0V0SLE7</accession>
<gene>
    <name evidence="1" type="ORF">T07_12019</name>
</gene>
<keyword evidence="2" id="KW-1185">Reference proteome</keyword>
<evidence type="ECO:0000313" key="2">
    <source>
        <dbReference type="Proteomes" id="UP000054630"/>
    </source>
</evidence>
<evidence type="ECO:0000313" key="1">
    <source>
        <dbReference type="EMBL" id="KRX27630.1"/>
    </source>
</evidence>
<comment type="caution">
    <text evidence="1">The sequence shown here is derived from an EMBL/GenBank/DDBJ whole genome shotgun (WGS) entry which is preliminary data.</text>
</comment>
<name>A0A0V0SLE7_9BILA</name>